<keyword evidence="4" id="KW-1133">Transmembrane helix</keyword>
<evidence type="ECO:0000256" key="1">
    <source>
        <dbReference type="ARBA" id="ARBA00004651"/>
    </source>
</evidence>
<dbReference type="PANTHER" id="PTHR30213:SF0">
    <property type="entry name" value="UPF0761 MEMBRANE PROTEIN YIHY"/>
    <property type="match status" value="1"/>
</dbReference>
<evidence type="ECO:0000256" key="3">
    <source>
        <dbReference type="ARBA" id="ARBA00022692"/>
    </source>
</evidence>
<evidence type="ECO:0000256" key="4">
    <source>
        <dbReference type="ARBA" id="ARBA00022989"/>
    </source>
</evidence>
<organism evidence="6 7">
    <name type="scientific">Mucilaginibacter ginkgonis</name>
    <dbReference type="NCBI Taxonomy" id="2682091"/>
    <lineage>
        <taxon>Bacteria</taxon>
        <taxon>Pseudomonadati</taxon>
        <taxon>Bacteroidota</taxon>
        <taxon>Sphingobacteriia</taxon>
        <taxon>Sphingobacteriales</taxon>
        <taxon>Sphingobacteriaceae</taxon>
        <taxon>Mucilaginibacter</taxon>
    </lineage>
</organism>
<comment type="subcellular location">
    <subcellularLocation>
        <location evidence="1">Cell membrane</location>
        <topology evidence="1">Multi-pass membrane protein</topology>
    </subcellularLocation>
</comment>
<dbReference type="Pfam" id="PF03631">
    <property type="entry name" value="Virul_fac_BrkB"/>
    <property type="match status" value="1"/>
</dbReference>
<dbReference type="PIRSF" id="PIRSF035875">
    <property type="entry name" value="RNase_BN"/>
    <property type="match status" value="1"/>
</dbReference>
<evidence type="ECO:0000256" key="5">
    <source>
        <dbReference type="ARBA" id="ARBA00023136"/>
    </source>
</evidence>
<dbReference type="GO" id="GO:0005886">
    <property type="term" value="C:plasma membrane"/>
    <property type="evidence" value="ECO:0007669"/>
    <property type="project" value="UniProtKB-SubCell"/>
</dbReference>
<evidence type="ECO:0000313" key="6">
    <source>
        <dbReference type="EMBL" id="QQL51195.1"/>
    </source>
</evidence>
<dbReference type="KEGG" id="mgik:GO620_007030"/>
<dbReference type="AlphaFoldDB" id="A0A6I4I0U9"/>
<keyword evidence="3" id="KW-0812">Transmembrane</keyword>
<dbReference type="InterPro" id="IPR017039">
    <property type="entry name" value="Virul_fac_BrkB"/>
</dbReference>
<evidence type="ECO:0000256" key="2">
    <source>
        <dbReference type="ARBA" id="ARBA00022475"/>
    </source>
</evidence>
<protein>
    <submittedName>
        <fullName evidence="6">YihY/virulence factor BrkB family protein</fullName>
    </submittedName>
</protein>
<dbReference type="EMBL" id="CP066775">
    <property type="protein sequence ID" value="QQL51195.1"/>
    <property type="molecule type" value="Genomic_DNA"/>
</dbReference>
<dbReference type="Proteomes" id="UP000429232">
    <property type="component" value="Chromosome"/>
</dbReference>
<evidence type="ECO:0000313" key="7">
    <source>
        <dbReference type="Proteomes" id="UP000429232"/>
    </source>
</evidence>
<name>A0A6I4I0U9_9SPHI</name>
<proteinExistence type="predicted"/>
<accession>A0A6I4I0U9</accession>
<keyword evidence="5" id="KW-0472">Membrane</keyword>
<dbReference type="PANTHER" id="PTHR30213">
    <property type="entry name" value="INNER MEMBRANE PROTEIN YHJD"/>
    <property type="match status" value="1"/>
</dbReference>
<gene>
    <name evidence="6" type="ORF">GO620_007030</name>
</gene>
<keyword evidence="7" id="KW-1185">Reference proteome</keyword>
<keyword evidence="2" id="KW-1003">Cell membrane</keyword>
<sequence>MKWLHRFLSKFRFYQWIIDWTKVAIIPGFRPLPLHTVAVFFFKEIQQESLVNKASSLAYSFMLAFFPAIIFLFTLIPYVPVHHFQDELIGLIATVLPHNAYLAFESTIKDIIKNQNGSLLSIGFVSAAYFATNGIYKLMQAFNKSSLIKETRPWLRRRWIALVLTFVISMSLFLAICILIAGQAVIVFIRTRLDTDGWFWSYVISFVRWLIVVVIFFFTLALLYRYGPAHKRRRWKLVSPGAILATTLAVLTSMGFSYYINNFGAYNKVYGSIGTLIVVMIWLYLNSLIILIGFELNASIDLSKQNVKIAKPRFNTFKSAAQKIEQHK</sequence>
<dbReference type="NCBIfam" id="TIGR00765">
    <property type="entry name" value="yihY_not_rbn"/>
    <property type="match status" value="1"/>
</dbReference>
<dbReference type="RefSeq" id="WP_157523768.1">
    <property type="nucleotide sequence ID" value="NZ_CP066775.1"/>
</dbReference>
<reference evidence="6 7" key="1">
    <citation type="submission" date="2020-12" db="EMBL/GenBank/DDBJ databases">
        <title>HMF7856_wgs.fasta genome submission.</title>
        <authorList>
            <person name="Kang H."/>
            <person name="Kim H."/>
            <person name="Joh K."/>
        </authorList>
    </citation>
    <scope>NUCLEOTIDE SEQUENCE [LARGE SCALE GENOMIC DNA]</scope>
    <source>
        <strain evidence="6 7">HMF7856</strain>
    </source>
</reference>